<evidence type="ECO:0008006" key="4">
    <source>
        <dbReference type="Google" id="ProtNLM"/>
    </source>
</evidence>
<accession>E9SAS5</accession>
<keyword evidence="1" id="KW-1133">Transmembrane helix</keyword>
<keyword evidence="3" id="KW-1185">Reference proteome</keyword>
<feature type="transmembrane region" description="Helical" evidence="1">
    <location>
        <begin position="7"/>
        <end position="28"/>
    </location>
</feature>
<protein>
    <recommendedName>
        <fullName evidence="4">DUF3592 domain-containing protein</fullName>
    </recommendedName>
</protein>
<dbReference type="AlphaFoldDB" id="E9SAS5"/>
<dbReference type="STRING" id="246199.CUS_8037"/>
<feature type="transmembrane region" description="Helical" evidence="1">
    <location>
        <begin position="118"/>
        <end position="137"/>
    </location>
</feature>
<comment type="caution">
    <text evidence="2">The sequence shown here is derived from an EMBL/GenBank/DDBJ whole genome shotgun (WGS) entry which is preliminary data.</text>
</comment>
<organism evidence="2 3">
    <name type="scientific">Ruminococcus albus 8</name>
    <dbReference type="NCBI Taxonomy" id="246199"/>
    <lineage>
        <taxon>Bacteria</taxon>
        <taxon>Bacillati</taxon>
        <taxon>Bacillota</taxon>
        <taxon>Clostridia</taxon>
        <taxon>Eubacteriales</taxon>
        <taxon>Oscillospiraceae</taxon>
        <taxon>Ruminococcus</taxon>
    </lineage>
</organism>
<evidence type="ECO:0000313" key="2">
    <source>
        <dbReference type="EMBL" id="EGC03728.1"/>
    </source>
</evidence>
<dbReference type="Proteomes" id="UP000004259">
    <property type="component" value="Unassembled WGS sequence"/>
</dbReference>
<dbReference type="RefSeq" id="WP_002848628.1">
    <property type="nucleotide sequence ID" value="NZ_ADKM02000062.1"/>
</dbReference>
<dbReference type="EMBL" id="ADKM02000062">
    <property type="protein sequence ID" value="EGC03728.1"/>
    <property type="molecule type" value="Genomic_DNA"/>
</dbReference>
<sequence length="148" mass="16830">MRGDVQLKVFLAVLTGIGIIMFAIGIPMSVKEAKRASKCTVSVTAELTDSERQLVTSGRGGHTISYLTYTYTYDGDKYSFVETNSYPDVISSRRTHKMLIDPNNPFEYVYKGKKYDDVFNTCDLVGVLLFALAIFFYRLTRVRFKSYI</sequence>
<evidence type="ECO:0000256" key="1">
    <source>
        <dbReference type="SAM" id="Phobius"/>
    </source>
</evidence>
<keyword evidence="1" id="KW-0812">Transmembrane</keyword>
<name>E9SAS5_RUMAL</name>
<gene>
    <name evidence="2" type="ORF">CUS_8037</name>
</gene>
<evidence type="ECO:0000313" key="3">
    <source>
        <dbReference type="Proteomes" id="UP000004259"/>
    </source>
</evidence>
<keyword evidence="1" id="KW-0472">Membrane</keyword>
<reference evidence="2 3" key="1">
    <citation type="submission" date="2011-02" db="EMBL/GenBank/DDBJ databases">
        <authorList>
            <person name="Nelson K.E."/>
            <person name="Sutton G."/>
            <person name="Torralba M."/>
            <person name="Durkin S."/>
            <person name="Harkins D."/>
            <person name="Montgomery R."/>
            <person name="Ziemer C."/>
            <person name="Klaassens E."/>
            <person name="Ocuiv P."/>
            <person name="Morrison M."/>
        </authorList>
    </citation>
    <scope>NUCLEOTIDE SEQUENCE [LARGE SCALE GENOMIC DNA]</scope>
    <source>
        <strain evidence="2 3">8</strain>
    </source>
</reference>
<proteinExistence type="predicted"/>